<proteinExistence type="predicted"/>
<dbReference type="KEGG" id="pzu:PHZ_c1117"/>
<dbReference type="Gene3D" id="3.20.20.100">
    <property type="entry name" value="NADP-dependent oxidoreductase domain"/>
    <property type="match status" value="1"/>
</dbReference>
<dbReference type="Pfam" id="PF00248">
    <property type="entry name" value="Aldo_ket_red"/>
    <property type="match status" value="1"/>
</dbReference>
<gene>
    <name evidence="2" type="ordered locus">PHZ_c1117</name>
</gene>
<dbReference type="InterPro" id="IPR023210">
    <property type="entry name" value="NADP_OxRdtase_dom"/>
</dbReference>
<sequence>MPADPAEPPMRWSRRQIIAAGAALAGCSREPAAAAPEEPKMPAAPFRRTPLLSRAIPNTDEQLPVVGLGTWQAFDIAPGGPEWDQAREALRVFSAAGGRVVDSSPMYGRAEAAVGALSAELGLRSGLFLATKVWTRGREAGLRQMEDSRRLLQAETIDLMQVHNLLDLETHLATLRDWKAAGRIRYLGVTHYHEGAYDALEAAMTRHRLDFIQINASVAERESEARILPLAQERGMGVIVNRPFAGGDLFARVRRLPLPGWAAEIGAPSWAQVMLKYVLSNPAVTCAIPGTRNPRHVLDNLGAATEPLPDEAQRRRIVEAVSAA</sequence>
<evidence type="ECO:0000313" key="3">
    <source>
        <dbReference type="Proteomes" id="UP000001868"/>
    </source>
</evidence>
<feature type="domain" description="NADP-dependent oxidoreductase" evidence="1">
    <location>
        <begin position="66"/>
        <end position="312"/>
    </location>
</feature>
<reference evidence="2 3" key="1">
    <citation type="journal article" date="2008" name="BMC Genomics">
        <title>Complete genome of Phenylobacterium zucineum - a novel facultative intracellular bacterium isolated from human erythroleukemia cell line K562.</title>
        <authorList>
            <person name="Luo Y."/>
            <person name="Xu X."/>
            <person name="Ding Z."/>
            <person name="Liu Z."/>
            <person name="Zhang B."/>
            <person name="Yan Z."/>
            <person name="Sun J."/>
            <person name="Hu S."/>
            <person name="Hu X."/>
        </authorList>
    </citation>
    <scope>NUCLEOTIDE SEQUENCE [LARGE SCALE GENOMIC DNA]</scope>
    <source>
        <strain evidence="2 3">HLK1</strain>
    </source>
</reference>
<dbReference type="Proteomes" id="UP000001868">
    <property type="component" value="Chromosome"/>
</dbReference>
<dbReference type="CDD" id="cd19095">
    <property type="entry name" value="AKR_PA4992-like"/>
    <property type="match status" value="1"/>
</dbReference>
<dbReference type="SUPFAM" id="SSF51430">
    <property type="entry name" value="NAD(P)-linked oxidoreductase"/>
    <property type="match status" value="1"/>
</dbReference>
<dbReference type="InterPro" id="IPR053135">
    <property type="entry name" value="AKR2_Oxidoreductase"/>
</dbReference>
<evidence type="ECO:0000313" key="2">
    <source>
        <dbReference type="EMBL" id="ACG77531.1"/>
    </source>
</evidence>
<protein>
    <submittedName>
        <fullName evidence="2">Aldo/keto reductase</fullName>
    </submittedName>
</protein>
<dbReference type="PANTHER" id="PTHR43312">
    <property type="entry name" value="D-THREO-ALDOSE 1-DEHYDROGENASE"/>
    <property type="match status" value="1"/>
</dbReference>
<dbReference type="HOGENOM" id="CLU_064726_0_0_5"/>
<dbReference type="eggNOG" id="COG0656">
    <property type="taxonomic scope" value="Bacteria"/>
</dbReference>
<name>B4R7Z8_PHEZH</name>
<accession>B4R7Z8</accession>
<dbReference type="PANTHER" id="PTHR43312:SF1">
    <property type="entry name" value="NADP-DEPENDENT OXIDOREDUCTASE DOMAIN-CONTAINING PROTEIN"/>
    <property type="match status" value="1"/>
</dbReference>
<keyword evidence="3" id="KW-1185">Reference proteome</keyword>
<dbReference type="AlphaFoldDB" id="B4R7Z8"/>
<organism evidence="2 3">
    <name type="scientific">Phenylobacterium zucineum (strain HLK1)</name>
    <dbReference type="NCBI Taxonomy" id="450851"/>
    <lineage>
        <taxon>Bacteria</taxon>
        <taxon>Pseudomonadati</taxon>
        <taxon>Pseudomonadota</taxon>
        <taxon>Alphaproteobacteria</taxon>
        <taxon>Caulobacterales</taxon>
        <taxon>Caulobacteraceae</taxon>
        <taxon>Phenylobacterium</taxon>
    </lineage>
</organism>
<evidence type="ECO:0000259" key="1">
    <source>
        <dbReference type="Pfam" id="PF00248"/>
    </source>
</evidence>
<dbReference type="STRING" id="450851.PHZ_c1117"/>
<dbReference type="EMBL" id="CP000747">
    <property type="protein sequence ID" value="ACG77531.1"/>
    <property type="molecule type" value="Genomic_DNA"/>
</dbReference>
<dbReference type="InterPro" id="IPR036812">
    <property type="entry name" value="NAD(P)_OxRdtase_dom_sf"/>
</dbReference>